<dbReference type="AlphaFoldDB" id="A0A4Y1ZVA3"/>
<organism evidence="1 2">
    <name type="scientific">Araneus ventricosus</name>
    <name type="common">Orbweaver spider</name>
    <name type="synonym">Epeira ventricosa</name>
    <dbReference type="NCBI Taxonomy" id="182803"/>
    <lineage>
        <taxon>Eukaryota</taxon>
        <taxon>Metazoa</taxon>
        <taxon>Ecdysozoa</taxon>
        <taxon>Arthropoda</taxon>
        <taxon>Chelicerata</taxon>
        <taxon>Arachnida</taxon>
        <taxon>Araneae</taxon>
        <taxon>Araneomorphae</taxon>
        <taxon>Entelegynae</taxon>
        <taxon>Araneoidea</taxon>
        <taxon>Araneidae</taxon>
        <taxon>Araneus</taxon>
    </lineage>
</organism>
<feature type="non-terminal residue" evidence="1">
    <location>
        <position position="70"/>
    </location>
</feature>
<evidence type="ECO:0000313" key="2">
    <source>
        <dbReference type="Proteomes" id="UP000499080"/>
    </source>
</evidence>
<evidence type="ECO:0000313" key="1">
    <source>
        <dbReference type="EMBL" id="GBL68839.1"/>
    </source>
</evidence>
<gene>
    <name evidence="1" type="ORF">AVEN_223433_1</name>
</gene>
<keyword evidence="2" id="KW-1185">Reference proteome</keyword>
<name>A0A4Y1ZVA3_ARAVE</name>
<dbReference type="Proteomes" id="UP000499080">
    <property type="component" value="Unassembled WGS sequence"/>
</dbReference>
<protein>
    <submittedName>
        <fullName evidence="1">Uncharacterized protein</fullName>
    </submittedName>
</protein>
<accession>A0A4Y1ZVA3</accession>
<proteinExistence type="predicted"/>
<reference evidence="1 2" key="1">
    <citation type="journal article" date="2019" name="Sci. Rep.">
        <title>Orb-weaving spider Araneus ventricosus genome elucidates the spidroin gene catalogue.</title>
        <authorList>
            <person name="Kono N."/>
            <person name="Nakamura H."/>
            <person name="Ohtoshi R."/>
            <person name="Moran D.A.P."/>
            <person name="Shinohara A."/>
            <person name="Yoshida Y."/>
            <person name="Fujiwara M."/>
            <person name="Mori M."/>
            <person name="Tomita M."/>
            <person name="Arakawa K."/>
        </authorList>
    </citation>
    <scope>NUCLEOTIDE SEQUENCE [LARGE SCALE GENOMIC DNA]</scope>
</reference>
<comment type="caution">
    <text evidence="1">The sequence shown here is derived from an EMBL/GenBank/DDBJ whole genome shotgun (WGS) entry which is preliminary data.</text>
</comment>
<sequence>MPKRKEELQVMLPVDGRQLEKHERRVVEIEEEKLFADCNYGTTWPGSRRWKEQKNKEIADCQTWHNVGKR</sequence>
<dbReference type="EMBL" id="BGPR01078106">
    <property type="protein sequence ID" value="GBL68839.1"/>
    <property type="molecule type" value="Genomic_DNA"/>
</dbReference>